<evidence type="ECO:0000259" key="5">
    <source>
        <dbReference type="PROSITE" id="PS50931"/>
    </source>
</evidence>
<dbReference type="InterPro" id="IPR036390">
    <property type="entry name" value="WH_DNA-bd_sf"/>
</dbReference>
<dbReference type="Proteomes" id="UP000530320">
    <property type="component" value="Unassembled WGS sequence"/>
</dbReference>
<gene>
    <name evidence="6" type="ORF">HLH44_06505</name>
</gene>
<evidence type="ECO:0000256" key="4">
    <source>
        <dbReference type="ARBA" id="ARBA00023163"/>
    </source>
</evidence>
<dbReference type="RefSeq" id="WP_183008584.1">
    <property type="nucleotide sequence ID" value="NZ_JABEQP010000003.1"/>
</dbReference>
<evidence type="ECO:0000256" key="2">
    <source>
        <dbReference type="ARBA" id="ARBA00023015"/>
    </source>
</evidence>
<dbReference type="CDD" id="cd08427">
    <property type="entry name" value="PBP2_LTTR_like_2"/>
    <property type="match status" value="1"/>
</dbReference>
<protein>
    <submittedName>
        <fullName evidence="6">LysR family transcriptional regulator</fullName>
    </submittedName>
</protein>
<keyword evidence="4" id="KW-0804">Transcription</keyword>
<dbReference type="PROSITE" id="PS50931">
    <property type="entry name" value="HTH_LYSR"/>
    <property type="match status" value="1"/>
</dbReference>
<feature type="domain" description="HTH lysR-type" evidence="5">
    <location>
        <begin position="1"/>
        <end position="58"/>
    </location>
</feature>
<comment type="similarity">
    <text evidence="1">Belongs to the LysR transcriptional regulatory family.</text>
</comment>
<dbReference type="Pfam" id="PF03466">
    <property type="entry name" value="LysR_substrate"/>
    <property type="match status" value="1"/>
</dbReference>
<dbReference type="PANTHER" id="PTHR30346">
    <property type="entry name" value="TRANSCRIPTIONAL DUAL REGULATOR HCAR-RELATED"/>
    <property type="match status" value="1"/>
</dbReference>
<name>A0A7W4JYL8_9PROT</name>
<keyword evidence="2" id="KW-0805">Transcription regulation</keyword>
<evidence type="ECO:0000256" key="3">
    <source>
        <dbReference type="ARBA" id="ARBA00023125"/>
    </source>
</evidence>
<dbReference type="AlphaFoldDB" id="A0A7W4JYL8"/>
<evidence type="ECO:0000313" key="6">
    <source>
        <dbReference type="EMBL" id="MBB2197116.1"/>
    </source>
</evidence>
<dbReference type="EMBL" id="JABEQP010000003">
    <property type="protein sequence ID" value="MBB2197116.1"/>
    <property type="molecule type" value="Genomic_DNA"/>
</dbReference>
<dbReference type="GO" id="GO:0003677">
    <property type="term" value="F:DNA binding"/>
    <property type="evidence" value="ECO:0007669"/>
    <property type="project" value="UniProtKB-KW"/>
</dbReference>
<accession>A0A7W4JYL8</accession>
<organism evidence="6 7">
    <name type="scientific">Gluconacetobacter dulcium</name>
    <dbReference type="NCBI Taxonomy" id="2729096"/>
    <lineage>
        <taxon>Bacteria</taxon>
        <taxon>Pseudomonadati</taxon>
        <taxon>Pseudomonadota</taxon>
        <taxon>Alphaproteobacteria</taxon>
        <taxon>Acetobacterales</taxon>
        <taxon>Acetobacteraceae</taxon>
        <taxon>Gluconacetobacter</taxon>
    </lineage>
</organism>
<evidence type="ECO:0000256" key="1">
    <source>
        <dbReference type="ARBA" id="ARBA00009437"/>
    </source>
</evidence>
<dbReference type="PANTHER" id="PTHR30346:SF28">
    <property type="entry name" value="HTH-TYPE TRANSCRIPTIONAL REGULATOR CYNR"/>
    <property type="match status" value="1"/>
</dbReference>
<dbReference type="SUPFAM" id="SSF53850">
    <property type="entry name" value="Periplasmic binding protein-like II"/>
    <property type="match status" value="1"/>
</dbReference>
<dbReference type="InterPro" id="IPR036388">
    <property type="entry name" value="WH-like_DNA-bd_sf"/>
</dbReference>
<dbReference type="Gene3D" id="3.40.190.10">
    <property type="entry name" value="Periplasmic binding protein-like II"/>
    <property type="match status" value="2"/>
</dbReference>
<dbReference type="InterPro" id="IPR005119">
    <property type="entry name" value="LysR_subst-bd"/>
</dbReference>
<proteinExistence type="inferred from homology"/>
<dbReference type="Gene3D" id="1.10.10.10">
    <property type="entry name" value="Winged helix-like DNA-binding domain superfamily/Winged helix DNA-binding domain"/>
    <property type="match status" value="1"/>
</dbReference>
<keyword evidence="3" id="KW-0238">DNA-binding</keyword>
<dbReference type="GO" id="GO:0003700">
    <property type="term" value="F:DNA-binding transcription factor activity"/>
    <property type="evidence" value="ECO:0007669"/>
    <property type="project" value="InterPro"/>
</dbReference>
<dbReference type="GO" id="GO:0032993">
    <property type="term" value="C:protein-DNA complex"/>
    <property type="evidence" value="ECO:0007669"/>
    <property type="project" value="TreeGrafter"/>
</dbReference>
<dbReference type="Pfam" id="PF00126">
    <property type="entry name" value="HTH_1"/>
    <property type="match status" value="1"/>
</dbReference>
<evidence type="ECO:0000313" key="7">
    <source>
        <dbReference type="Proteomes" id="UP000530320"/>
    </source>
</evidence>
<dbReference type="SUPFAM" id="SSF46785">
    <property type="entry name" value="Winged helix' DNA-binding domain"/>
    <property type="match status" value="1"/>
</dbReference>
<reference evidence="6 7" key="1">
    <citation type="submission" date="2020-04" db="EMBL/GenBank/DDBJ databases">
        <title>Description of novel Gluconacetobacter.</title>
        <authorList>
            <person name="Sombolestani A."/>
        </authorList>
    </citation>
    <scope>NUCLEOTIDE SEQUENCE [LARGE SCALE GENOMIC DNA]</scope>
    <source>
        <strain evidence="6 7">LMG 22058</strain>
    </source>
</reference>
<dbReference type="InterPro" id="IPR000847">
    <property type="entry name" value="LysR_HTH_N"/>
</dbReference>
<sequence length="308" mass="34232">MDTRFLETFLLVVERGSLAEAARILNVTPAAVAQRINALEAEIGHALIQRNGRTVRPTLNAAAIVEQAREILSQVKDLRAIAALDRPVGKLRLGAISSVVTGMLPSVLRRFVPQFPGIELHIVPGSSSHLYSMLHDGALDAAFIVEPPFSFPKTFEWKTIRTERMIVIAPSDEPLDDPLEILRTNLFIRYDRNHWGGRLADAYMARHDLHPQEQIEIDSLESIAVMVDQGIGVSLVPDWAPPWPAGLRLRKISLPATAPRRQIGLLWATLNPRERLINRLLLAFGDASFPWRPDILSDAPPIMTSALL</sequence>
<comment type="caution">
    <text evidence="6">The sequence shown here is derived from an EMBL/GenBank/DDBJ whole genome shotgun (WGS) entry which is preliminary data.</text>
</comment>